<dbReference type="InterPro" id="IPR000223">
    <property type="entry name" value="Pept_S26A_signal_pept_1"/>
</dbReference>
<dbReference type="PANTHER" id="PTHR43390">
    <property type="entry name" value="SIGNAL PEPTIDASE I"/>
    <property type="match status" value="1"/>
</dbReference>
<dbReference type="InterPro" id="IPR036286">
    <property type="entry name" value="LexA/Signal_pep-like_sf"/>
</dbReference>
<dbReference type="Proteomes" id="UP000707356">
    <property type="component" value="Unassembled WGS sequence"/>
</dbReference>
<evidence type="ECO:0000256" key="10">
    <source>
        <dbReference type="SAM" id="MobiDB-lite"/>
    </source>
</evidence>
<dbReference type="GO" id="GO:0009003">
    <property type="term" value="F:signal peptidase activity"/>
    <property type="evidence" value="ECO:0007669"/>
    <property type="project" value="UniProtKB-EC"/>
</dbReference>
<evidence type="ECO:0000256" key="1">
    <source>
        <dbReference type="ARBA" id="ARBA00000677"/>
    </source>
</evidence>
<comment type="caution">
    <text evidence="12">The sequence shown here is derived from an EMBL/GenBank/DDBJ whole genome shotgun (WGS) entry which is preliminary data.</text>
</comment>
<evidence type="ECO:0000256" key="8">
    <source>
        <dbReference type="RuleBase" id="RU003993"/>
    </source>
</evidence>
<reference evidence="12" key="1">
    <citation type="submission" date="2021-05" db="EMBL/GenBank/DDBJ databases">
        <authorList>
            <person name="Pietrasiak N."/>
            <person name="Ward R."/>
            <person name="Stajich J.E."/>
            <person name="Kurbessoian T."/>
        </authorList>
    </citation>
    <scope>NUCLEOTIDE SEQUENCE</scope>
    <source>
        <strain evidence="12">GSE-TBD4-15B</strain>
    </source>
</reference>
<dbReference type="InterPro" id="IPR019757">
    <property type="entry name" value="Pept_S26A_signal_pept_1_Lys-AS"/>
</dbReference>
<reference evidence="12" key="2">
    <citation type="journal article" date="2022" name="Microbiol. Resour. Announc.">
        <title>Metagenome Sequencing to Explore Phylogenomics of Terrestrial Cyanobacteria.</title>
        <authorList>
            <person name="Ward R.D."/>
            <person name="Stajich J.E."/>
            <person name="Johansen J.R."/>
            <person name="Huntemann M."/>
            <person name="Clum A."/>
            <person name="Foster B."/>
            <person name="Foster B."/>
            <person name="Roux S."/>
            <person name="Palaniappan K."/>
            <person name="Varghese N."/>
            <person name="Mukherjee S."/>
            <person name="Reddy T.B.K."/>
            <person name="Daum C."/>
            <person name="Copeland A."/>
            <person name="Chen I.A."/>
            <person name="Ivanova N.N."/>
            <person name="Kyrpides N.C."/>
            <person name="Shapiro N."/>
            <person name="Eloe-Fadrosh E.A."/>
            <person name="Pietrasiak N."/>
        </authorList>
    </citation>
    <scope>NUCLEOTIDE SEQUENCE</scope>
    <source>
        <strain evidence="12">GSE-TBD4-15B</strain>
    </source>
</reference>
<evidence type="ECO:0000256" key="4">
    <source>
        <dbReference type="ARBA" id="ARBA00013208"/>
    </source>
</evidence>
<keyword evidence="6 8" id="KW-0378">Hydrolase</keyword>
<proteinExistence type="inferred from homology"/>
<evidence type="ECO:0000256" key="7">
    <source>
        <dbReference type="PIRSR" id="PIRSR600223-1"/>
    </source>
</evidence>
<dbReference type="Pfam" id="PF10502">
    <property type="entry name" value="Peptidase_S26"/>
    <property type="match status" value="1"/>
</dbReference>
<feature type="compositionally biased region" description="Pro residues" evidence="10">
    <location>
        <begin position="230"/>
        <end position="263"/>
    </location>
</feature>
<dbReference type="GO" id="GO:0004252">
    <property type="term" value="F:serine-type endopeptidase activity"/>
    <property type="evidence" value="ECO:0007669"/>
    <property type="project" value="InterPro"/>
</dbReference>
<evidence type="ECO:0000256" key="3">
    <source>
        <dbReference type="ARBA" id="ARBA00009370"/>
    </source>
</evidence>
<accession>A0A951PFG4</accession>
<dbReference type="GO" id="GO:0005886">
    <property type="term" value="C:plasma membrane"/>
    <property type="evidence" value="ECO:0007669"/>
    <property type="project" value="UniProtKB-SubCell"/>
</dbReference>
<comment type="catalytic activity">
    <reaction evidence="1 8">
        <text>Cleavage of hydrophobic, N-terminal signal or leader sequences from secreted and periplasmic proteins.</text>
        <dbReference type="EC" id="3.4.21.89"/>
    </reaction>
</comment>
<evidence type="ECO:0000256" key="6">
    <source>
        <dbReference type="ARBA" id="ARBA00022801"/>
    </source>
</evidence>
<evidence type="ECO:0000256" key="9">
    <source>
        <dbReference type="RuleBase" id="RU362042"/>
    </source>
</evidence>
<feature type="domain" description="Peptidase S26" evidence="11">
    <location>
        <begin position="37"/>
        <end position="205"/>
    </location>
</feature>
<dbReference type="CDD" id="cd06530">
    <property type="entry name" value="S26_SPase_I"/>
    <property type="match status" value="1"/>
</dbReference>
<keyword evidence="5 8" id="KW-0645">Protease</keyword>
<evidence type="ECO:0000256" key="2">
    <source>
        <dbReference type="ARBA" id="ARBA00004401"/>
    </source>
</evidence>
<evidence type="ECO:0000313" key="12">
    <source>
        <dbReference type="EMBL" id="MBW4468368.1"/>
    </source>
</evidence>
<protein>
    <recommendedName>
        <fullName evidence="4 8">Signal peptidase I</fullName>
        <ecNumber evidence="4 8">3.4.21.89</ecNumber>
    </recommendedName>
</protein>
<dbReference type="PROSITE" id="PS00501">
    <property type="entry name" value="SPASE_I_1"/>
    <property type="match status" value="1"/>
</dbReference>
<dbReference type="EMBL" id="JAHHHV010000088">
    <property type="protein sequence ID" value="MBW4468368.1"/>
    <property type="molecule type" value="Genomic_DNA"/>
</dbReference>
<comment type="subcellular location">
    <subcellularLocation>
        <location evidence="2">Cell membrane</location>
        <topology evidence="2">Single-pass type II membrane protein</topology>
    </subcellularLocation>
    <subcellularLocation>
        <location evidence="9">Membrane</location>
        <topology evidence="9">Single-pass type II membrane protein</topology>
    </subcellularLocation>
</comment>
<dbReference type="AlphaFoldDB" id="A0A951PFG4"/>
<dbReference type="InterPro" id="IPR019758">
    <property type="entry name" value="Pept_S26A_signal_pept_1_CS"/>
</dbReference>
<dbReference type="GO" id="GO:0006465">
    <property type="term" value="P:signal peptide processing"/>
    <property type="evidence" value="ECO:0007669"/>
    <property type="project" value="InterPro"/>
</dbReference>
<feature type="active site" evidence="7">
    <location>
        <position position="125"/>
    </location>
</feature>
<dbReference type="PANTHER" id="PTHR43390:SF1">
    <property type="entry name" value="CHLOROPLAST PROCESSING PEPTIDASE"/>
    <property type="match status" value="1"/>
</dbReference>
<organism evidence="12 13">
    <name type="scientific">Pegethrix bostrychoides GSE-TBD4-15B</name>
    <dbReference type="NCBI Taxonomy" id="2839662"/>
    <lineage>
        <taxon>Bacteria</taxon>
        <taxon>Bacillati</taxon>
        <taxon>Cyanobacteriota</taxon>
        <taxon>Cyanophyceae</taxon>
        <taxon>Oculatellales</taxon>
        <taxon>Oculatellaceae</taxon>
        <taxon>Pegethrix</taxon>
    </lineage>
</organism>
<evidence type="ECO:0000256" key="5">
    <source>
        <dbReference type="ARBA" id="ARBA00022670"/>
    </source>
</evidence>
<gene>
    <name evidence="12" type="primary">lepB</name>
    <name evidence="12" type="ORF">KME07_23325</name>
</gene>
<feature type="region of interest" description="Disordered" evidence="10">
    <location>
        <begin position="1"/>
        <end position="34"/>
    </location>
</feature>
<feature type="active site" evidence="7">
    <location>
        <position position="68"/>
    </location>
</feature>
<sequence length="263" mass="28610">MPTNLDPDSSEKHPVQPSAHPAKSIGKPQQPEPEEGWKEIVKTIGLSLVLALGIRQFVAEARYIPSESMVPTLQINDRLIVEKVSYRFHDPERGDIVVFMPPDAAAKYCLGPQNANVKIKDAFIKRVVGLPGDTVEVRGGTVLINDRPLQESYIAAEPDYELPPSVVPPDSYLVLGDNRNNSCDGHFWGPVPRENLIGRATFRFWPPNRIGSITAQPTQGEALPASSESAPPPITSPVEPPEAVPEVVPPVEPAPVEPQPAQP</sequence>
<feature type="region of interest" description="Disordered" evidence="10">
    <location>
        <begin position="210"/>
        <end position="263"/>
    </location>
</feature>
<dbReference type="PROSITE" id="PS00760">
    <property type="entry name" value="SPASE_I_2"/>
    <property type="match status" value="1"/>
</dbReference>
<dbReference type="PROSITE" id="PS00761">
    <property type="entry name" value="SPASE_I_3"/>
    <property type="match status" value="1"/>
</dbReference>
<dbReference type="InterPro" id="IPR019756">
    <property type="entry name" value="Pept_S26A_signal_pept_1_Ser-AS"/>
</dbReference>
<dbReference type="SUPFAM" id="SSF51306">
    <property type="entry name" value="LexA/Signal peptidase"/>
    <property type="match status" value="1"/>
</dbReference>
<comment type="similarity">
    <text evidence="3 9">Belongs to the peptidase S26 family.</text>
</comment>
<dbReference type="PRINTS" id="PR00727">
    <property type="entry name" value="LEADERPTASE"/>
</dbReference>
<dbReference type="Gene3D" id="2.10.109.10">
    <property type="entry name" value="Umud Fragment, subunit A"/>
    <property type="match status" value="1"/>
</dbReference>
<dbReference type="NCBIfam" id="TIGR02227">
    <property type="entry name" value="sigpep_I_bact"/>
    <property type="match status" value="1"/>
</dbReference>
<name>A0A951PFG4_9CYAN</name>
<evidence type="ECO:0000259" key="11">
    <source>
        <dbReference type="Pfam" id="PF10502"/>
    </source>
</evidence>
<dbReference type="EC" id="3.4.21.89" evidence="4 8"/>
<evidence type="ECO:0000313" key="13">
    <source>
        <dbReference type="Proteomes" id="UP000707356"/>
    </source>
</evidence>
<dbReference type="InterPro" id="IPR019533">
    <property type="entry name" value="Peptidase_S26"/>
</dbReference>